<gene>
    <name evidence="1" type="ORF">LNKW23_24530</name>
</gene>
<organism evidence="1 2">
    <name type="scientific">Paralimibaculum aggregatum</name>
    <dbReference type="NCBI Taxonomy" id="3036245"/>
    <lineage>
        <taxon>Bacteria</taxon>
        <taxon>Pseudomonadati</taxon>
        <taxon>Pseudomonadota</taxon>
        <taxon>Alphaproteobacteria</taxon>
        <taxon>Rhodobacterales</taxon>
        <taxon>Paracoccaceae</taxon>
        <taxon>Paralimibaculum</taxon>
    </lineage>
</organism>
<dbReference type="Proteomes" id="UP001239909">
    <property type="component" value="Unassembled WGS sequence"/>
</dbReference>
<dbReference type="EMBL" id="BSYI01000017">
    <property type="protein sequence ID" value="GMG83240.1"/>
    <property type="molecule type" value="Genomic_DNA"/>
</dbReference>
<sequence>MAEKAKIVRTGKKRGKLVSRSGKSVLARSKTAQSIKSTQIKKIGNGAFVPVSRDELKAMGTEIGAEVSVTVEDGRMTVAKADGAYERTRRSAEKMGARYALTLKLFGQ</sequence>
<proteinExistence type="predicted"/>
<protein>
    <submittedName>
        <fullName evidence="1">Uncharacterized protein</fullName>
    </submittedName>
</protein>
<dbReference type="SUPFAM" id="SSF89447">
    <property type="entry name" value="AbrB/MazE/MraZ-like"/>
    <property type="match status" value="1"/>
</dbReference>
<dbReference type="RefSeq" id="WP_285672035.1">
    <property type="nucleotide sequence ID" value="NZ_BSYI01000017.1"/>
</dbReference>
<name>A0ABQ6LLR9_9RHOB</name>
<evidence type="ECO:0000313" key="2">
    <source>
        <dbReference type="Proteomes" id="UP001239909"/>
    </source>
</evidence>
<evidence type="ECO:0000313" key="1">
    <source>
        <dbReference type="EMBL" id="GMG83240.1"/>
    </source>
</evidence>
<reference evidence="1 2" key="1">
    <citation type="submission" date="2023-04" db="EMBL/GenBank/DDBJ databases">
        <title>Marinoamorphus aggregata gen. nov., sp. Nov., isolate from tissue of brittle star Ophioplocus japonicus.</title>
        <authorList>
            <person name="Kawano K."/>
            <person name="Sawayama S."/>
            <person name="Nakagawa S."/>
        </authorList>
    </citation>
    <scope>NUCLEOTIDE SEQUENCE [LARGE SCALE GENOMIC DNA]</scope>
    <source>
        <strain evidence="1 2">NKW23</strain>
    </source>
</reference>
<keyword evidence="2" id="KW-1185">Reference proteome</keyword>
<accession>A0ABQ6LLR9</accession>
<dbReference type="InterPro" id="IPR037914">
    <property type="entry name" value="SpoVT-AbrB_sf"/>
</dbReference>
<comment type="caution">
    <text evidence="1">The sequence shown here is derived from an EMBL/GenBank/DDBJ whole genome shotgun (WGS) entry which is preliminary data.</text>
</comment>
<dbReference type="Gene3D" id="2.10.260.10">
    <property type="match status" value="1"/>
</dbReference>